<evidence type="ECO:0000313" key="3">
    <source>
        <dbReference type="Proteomes" id="UP000235584"/>
    </source>
</evidence>
<organism evidence="2 3">
    <name type="scientific">Bacteriovorax stolpii</name>
    <name type="common">Bdellovibrio stolpii</name>
    <dbReference type="NCBI Taxonomy" id="960"/>
    <lineage>
        <taxon>Bacteria</taxon>
        <taxon>Pseudomonadati</taxon>
        <taxon>Bdellovibrionota</taxon>
        <taxon>Bacteriovoracia</taxon>
        <taxon>Bacteriovoracales</taxon>
        <taxon>Bacteriovoracaceae</taxon>
        <taxon>Bacteriovorax</taxon>
    </lineage>
</organism>
<dbReference type="Proteomes" id="UP000235584">
    <property type="component" value="Chromosome"/>
</dbReference>
<accession>A0A2K9NV83</accession>
<evidence type="ECO:0000313" key="2">
    <source>
        <dbReference type="EMBL" id="AUN99431.1"/>
    </source>
</evidence>
<reference evidence="2 3" key="1">
    <citation type="submission" date="2018-01" db="EMBL/GenBank/DDBJ databases">
        <title>Complete genome sequence of Bacteriovorax stolpii DSM12778.</title>
        <authorList>
            <person name="Tang B."/>
            <person name="Chang J."/>
        </authorList>
    </citation>
    <scope>NUCLEOTIDE SEQUENCE [LARGE SCALE GENOMIC DNA]</scope>
    <source>
        <strain evidence="2 3">DSM 12778</strain>
    </source>
</reference>
<dbReference type="InterPro" id="IPR025178">
    <property type="entry name" value="Lnb_N"/>
</dbReference>
<evidence type="ECO:0000259" key="1">
    <source>
        <dbReference type="Pfam" id="PF13387"/>
    </source>
</evidence>
<feature type="domain" description="Lnb N-terminal periplasmic" evidence="1">
    <location>
        <begin position="58"/>
        <end position="194"/>
    </location>
</feature>
<dbReference type="RefSeq" id="WP_102244722.1">
    <property type="nucleotide sequence ID" value="NZ_CP025704.1"/>
</dbReference>
<dbReference type="EMBL" id="CP025704">
    <property type="protein sequence ID" value="AUN99431.1"/>
    <property type="molecule type" value="Genomic_DNA"/>
</dbReference>
<gene>
    <name evidence="2" type="ORF">C0V70_15210</name>
</gene>
<proteinExistence type="predicted"/>
<keyword evidence="3" id="KW-1185">Reference proteome</keyword>
<protein>
    <recommendedName>
        <fullName evidence="1">Lnb N-terminal periplasmic domain-containing protein</fullName>
    </recommendedName>
</protein>
<sequence>MKKLLKITLFGALILLVGLMLKGPTQDRTSDAYFSWKSQHEHELAINRLHQEAILNPNFHFDHLELVEVAPGKRYFSLWGHMMLRFAGSGGADPDQDLVLSFLADFNDFPVDDWKASTGGYVVMPKIGTVAQYKTEYIQGEGRTIFFHPIHATKEKEQLLLTTLRNWIKDPTLPGGYSFFYNNCVSLMTKLLVEAKLLPRMGLYGYWPKYVPRQYSQEGLIDYE</sequence>
<name>A0A2K9NV83_BACTC</name>
<dbReference type="AlphaFoldDB" id="A0A2K9NV83"/>
<dbReference type="KEGG" id="bsto:C0V70_15210"/>
<dbReference type="Pfam" id="PF13387">
    <property type="entry name" value="Lnb_N"/>
    <property type="match status" value="1"/>
</dbReference>